<dbReference type="InterPro" id="IPR013976">
    <property type="entry name" value="HDOD"/>
</dbReference>
<dbReference type="Proteomes" id="UP001500547">
    <property type="component" value="Unassembled WGS sequence"/>
</dbReference>
<feature type="compositionally biased region" description="Pro residues" evidence="1">
    <location>
        <begin position="329"/>
        <end position="338"/>
    </location>
</feature>
<organism evidence="3 4">
    <name type="scientific">Viridibacterium curvum</name>
    <dbReference type="NCBI Taxonomy" id="1101404"/>
    <lineage>
        <taxon>Bacteria</taxon>
        <taxon>Pseudomonadati</taxon>
        <taxon>Pseudomonadota</taxon>
        <taxon>Betaproteobacteria</taxon>
        <taxon>Rhodocyclales</taxon>
        <taxon>Rhodocyclaceae</taxon>
        <taxon>Viridibacterium</taxon>
    </lineage>
</organism>
<dbReference type="PANTHER" id="PTHR33525:SF3">
    <property type="entry name" value="RIBONUCLEASE Y"/>
    <property type="match status" value="1"/>
</dbReference>
<proteinExistence type="predicted"/>
<reference evidence="4" key="1">
    <citation type="journal article" date="2019" name="Int. J. Syst. Evol. Microbiol.">
        <title>The Global Catalogue of Microorganisms (GCM) 10K type strain sequencing project: providing services to taxonomists for standard genome sequencing and annotation.</title>
        <authorList>
            <consortium name="The Broad Institute Genomics Platform"/>
            <consortium name="The Broad Institute Genome Sequencing Center for Infectious Disease"/>
            <person name="Wu L."/>
            <person name="Ma J."/>
        </authorList>
    </citation>
    <scope>NUCLEOTIDE SEQUENCE [LARGE SCALE GENOMIC DNA]</scope>
    <source>
        <strain evidence="4">JCM 18715</strain>
    </source>
</reference>
<feature type="region of interest" description="Disordered" evidence="1">
    <location>
        <begin position="309"/>
        <end position="338"/>
    </location>
</feature>
<feature type="compositionally biased region" description="Low complexity" evidence="1">
    <location>
        <begin position="319"/>
        <end position="328"/>
    </location>
</feature>
<sequence>MQGLHRNPDQAGLKLKANWAVEEIVVSGHCRTMIEAPLQSIDSYIAYFSQTELPVLRKTVRALSELAANEDSVSGRQVAAVVLQDPLMTLRVLVHIEATRRSAQNHDITTIERAIMMLGITPFFRKFSNLPCVEDKLQAHPQALLGVIKVINRARNASHWARDWAIIRHDLDVDEVTVGALLHDAAEVLCWSFAPALMLRIKAEQKRTPGLRSAKAQQAVLGVTMHDLQLALVKAWRLPELLITLMDDDHANNPRVRNVVLANNLARHSANGWNDPALPDDFTAIGDLIHMGHEQLLHRLDVPKDALTVRPVTSPPAPQQQAAASPAPDFIPLPDPRT</sequence>
<evidence type="ECO:0000259" key="2">
    <source>
        <dbReference type="PROSITE" id="PS51833"/>
    </source>
</evidence>
<dbReference type="SUPFAM" id="SSF109604">
    <property type="entry name" value="HD-domain/PDEase-like"/>
    <property type="match status" value="1"/>
</dbReference>
<protein>
    <recommendedName>
        <fullName evidence="2">HDOD domain-containing protein</fullName>
    </recommendedName>
</protein>
<keyword evidence="4" id="KW-1185">Reference proteome</keyword>
<dbReference type="PROSITE" id="PS51833">
    <property type="entry name" value="HDOD"/>
    <property type="match status" value="1"/>
</dbReference>
<evidence type="ECO:0000313" key="3">
    <source>
        <dbReference type="EMBL" id="GAA5160619.1"/>
    </source>
</evidence>
<dbReference type="EMBL" id="BAABLD010000005">
    <property type="protein sequence ID" value="GAA5160619.1"/>
    <property type="molecule type" value="Genomic_DNA"/>
</dbReference>
<dbReference type="InterPro" id="IPR052340">
    <property type="entry name" value="RNase_Y/CdgJ"/>
</dbReference>
<feature type="domain" description="HDOD" evidence="2">
    <location>
        <begin position="53"/>
        <end position="252"/>
    </location>
</feature>
<evidence type="ECO:0000313" key="4">
    <source>
        <dbReference type="Proteomes" id="UP001500547"/>
    </source>
</evidence>
<dbReference type="Gene3D" id="1.10.3210.10">
    <property type="entry name" value="Hypothetical protein af1432"/>
    <property type="match status" value="1"/>
</dbReference>
<dbReference type="PANTHER" id="PTHR33525">
    <property type="match status" value="1"/>
</dbReference>
<gene>
    <name evidence="3" type="ORF">GCM10025770_08480</name>
</gene>
<accession>A0ABP9QEG7</accession>
<name>A0ABP9QEG7_9RHOO</name>
<dbReference type="Pfam" id="PF08668">
    <property type="entry name" value="HDOD"/>
    <property type="match status" value="1"/>
</dbReference>
<evidence type="ECO:0000256" key="1">
    <source>
        <dbReference type="SAM" id="MobiDB-lite"/>
    </source>
</evidence>
<comment type="caution">
    <text evidence="3">The sequence shown here is derived from an EMBL/GenBank/DDBJ whole genome shotgun (WGS) entry which is preliminary data.</text>
</comment>